<dbReference type="Gene3D" id="3.40.50.2000">
    <property type="entry name" value="Glycogen Phosphorylase B"/>
    <property type="match status" value="1"/>
</dbReference>
<feature type="binding site" evidence="2">
    <location>
        <position position="267"/>
    </location>
    <ligand>
        <name>substrate</name>
    </ligand>
</feature>
<feature type="domain" description="N-acetyltransferase" evidence="3">
    <location>
        <begin position="347"/>
        <end position="498"/>
    </location>
</feature>
<evidence type="ECO:0000256" key="2">
    <source>
        <dbReference type="PIRSR" id="PIRSR620023-2"/>
    </source>
</evidence>
<evidence type="ECO:0000313" key="4">
    <source>
        <dbReference type="EMBL" id="SFH12526.1"/>
    </source>
</evidence>
<dbReference type="Proteomes" id="UP000198724">
    <property type="component" value="Unassembled WGS sequence"/>
</dbReference>
<keyword evidence="5" id="KW-1185">Reference proteome</keyword>
<feature type="binding site" evidence="2">
    <location>
        <position position="163"/>
    </location>
    <ligand>
        <name>substrate</name>
    </ligand>
</feature>
<dbReference type="Gene3D" id="3.40.50.11190">
    <property type="match status" value="1"/>
</dbReference>
<dbReference type="InterPro" id="IPR016181">
    <property type="entry name" value="Acyl_CoA_acyltransferase"/>
</dbReference>
<dbReference type="AlphaFoldDB" id="A0A1I2XIJ5"/>
<name>A0A1I2XIJ5_9BACT</name>
<keyword evidence="4" id="KW-0378">Hydrolase</keyword>
<gene>
    <name evidence="4" type="ORF">SAMN05421739_10639</name>
</gene>
<protein>
    <submittedName>
        <fullName evidence="4">UDP-2,4-diacetamido-2,4,6-trideoxy-beta-L-altropyranose hydrolase</fullName>
    </submittedName>
</protein>
<dbReference type="SUPFAM" id="SSF53756">
    <property type="entry name" value="UDP-Glycosyltransferase/glycogen phosphorylase"/>
    <property type="match status" value="1"/>
</dbReference>
<dbReference type="InterPro" id="IPR020023">
    <property type="entry name" value="PseG"/>
</dbReference>
<proteinExistence type="predicted"/>
<organism evidence="4 5">
    <name type="scientific">Pontibacter chinhatensis</name>
    <dbReference type="NCBI Taxonomy" id="1436961"/>
    <lineage>
        <taxon>Bacteria</taxon>
        <taxon>Pseudomonadati</taxon>
        <taxon>Bacteroidota</taxon>
        <taxon>Cytophagia</taxon>
        <taxon>Cytophagales</taxon>
        <taxon>Hymenobacteraceae</taxon>
        <taxon>Pontibacter</taxon>
    </lineage>
</organism>
<feature type="active site" description="Proton acceptor" evidence="1">
    <location>
        <position position="29"/>
    </location>
</feature>
<dbReference type="EMBL" id="FOOT01000006">
    <property type="protein sequence ID" value="SFH12526.1"/>
    <property type="molecule type" value="Genomic_DNA"/>
</dbReference>
<dbReference type="SUPFAM" id="SSF55729">
    <property type="entry name" value="Acyl-CoA N-acyltransferases (Nat)"/>
    <property type="match status" value="1"/>
</dbReference>
<sequence length="500" mass="55659">MTEQSTAIAPERPRVVFRADGNSRIGLGHVVRSLALAQMLSGESRCVFAIQAPEEGLARQLREVCTEVIVLQEQEVSAQEALYLCEQVLRPTDVVVLDGYRFDTAYQQVIKNHGCALVCLDDIQAYPFVADAVLNVAGGVEKEKYKTAPYTRLLLGPAYALLRPPFLEASRNEREVPEGPLRLLLSLGGADPDNHTLRLARELSKYKSIHTIEVVVGGAYRHLEELQTWLRDLESITLHQNLDADEMCRLMQRCAVAVTSASGVAYEYAAVGGLLYVLQTADNQAGLYSFLTSSGVAQKYKLLKSINPVSIEETFTQQVQEQRRYFDGKSPERLLGEFHRLSRSASLTLRQATEDDLLLIYHWNNAPEVRRQSFNPGPIPLANHQAWFRARLADNNTPIYVAEVQGVPAAQIRFSISGSTATLSYLIDKNYRGKGLGHTVLLKGVEKLKREHPEVALVEGLVQRDNIASVRAFEKAGFAYVAPDPEHPEAYRFVLETGKV</sequence>
<dbReference type="GO" id="GO:0016747">
    <property type="term" value="F:acyltransferase activity, transferring groups other than amino-acyl groups"/>
    <property type="evidence" value="ECO:0007669"/>
    <property type="project" value="InterPro"/>
</dbReference>
<dbReference type="CDD" id="cd04301">
    <property type="entry name" value="NAT_SF"/>
    <property type="match status" value="1"/>
</dbReference>
<reference evidence="5" key="1">
    <citation type="submission" date="2016-10" db="EMBL/GenBank/DDBJ databases">
        <authorList>
            <person name="Varghese N."/>
            <person name="Submissions S."/>
        </authorList>
    </citation>
    <scope>NUCLEOTIDE SEQUENCE [LARGE SCALE GENOMIC DNA]</scope>
    <source>
        <strain evidence="5">LP51</strain>
    </source>
</reference>
<dbReference type="NCBIfam" id="TIGR03590">
    <property type="entry name" value="PseG"/>
    <property type="match status" value="1"/>
</dbReference>
<dbReference type="Pfam" id="PF13302">
    <property type="entry name" value="Acetyltransf_3"/>
    <property type="match status" value="1"/>
</dbReference>
<evidence type="ECO:0000259" key="3">
    <source>
        <dbReference type="PROSITE" id="PS51186"/>
    </source>
</evidence>
<evidence type="ECO:0000256" key="1">
    <source>
        <dbReference type="PIRSR" id="PIRSR620023-1"/>
    </source>
</evidence>
<dbReference type="Gene3D" id="3.40.630.30">
    <property type="match status" value="1"/>
</dbReference>
<dbReference type="InterPro" id="IPR000182">
    <property type="entry name" value="GNAT_dom"/>
</dbReference>
<dbReference type="STRING" id="1436961.SAMN05421739_10639"/>
<dbReference type="GO" id="GO:0016787">
    <property type="term" value="F:hydrolase activity"/>
    <property type="evidence" value="ECO:0007669"/>
    <property type="project" value="UniProtKB-KW"/>
</dbReference>
<dbReference type="RefSeq" id="WP_245756272.1">
    <property type="nucleotide sequence ID" value="NZ_FOOT01000006.1"/>
</dbReference>
<dbReference type="PROSITE" id="PS51186">
    <property type="entry name" value="GNAT"/>
    <property type="match status" value="1"/>
</dbReference>
<evidence type="ECO:0000313" key="5">
    <source>
        <dbReference type="Proteomes" id="UP000198724"/>
    </source>
</evidence>
<accession>A0A1I2XIJ5</accession>